<accession>A0A1I2VUA3</accession>
<proteinExistence type="predicted"/>
<gene>
    <name evidence="1" type="ORF">SAMN05216175_11915</name>
</gene>
<dbReference type="GO" id="GO:0006313">
    <property type="term" value="P:DNA transposition"/>
    <property type="evidence" value="ECO:0007669"/>
    <property type="project" value="InterPro"/>
</dbReference>
<evidence type="ECO:0000313" key="2">
    <source>
        <dbReference type="Proteomes" id="UP000198623"/>
    </source>
</evidence>
<evidence type="ECO:0000313" key="1">
    <source>
        <dbReference type="EMBL" id="SFG92019.1"/>
    </source>
</evidence>
<keyword evidence="2" id="KW-1185">Reference proteome</keyword>
<dbReference type="STRING" id="1045558.SAMN05216175_11915"/>
<dbReference type="GO" id="GO:0003677">
    <property type="term" value="F:DNA binding"/>
    <property type="evidence" value="ECO:0007669"/>
    <property type="project" value="InterPro"/>
</dbReference>
<dbReference type="AlphaFoldDB" id="A0A1I2VUA3"/>
<organism evidence="1 2">
    <name type="scientific">Neptunomonas qingdaonensis</name>
    <dbReference type="NCBI Taxonomy" id="1045558"/>
    <lineage>
        <taxon>Bacteria</taxon>
        <taxon>Pseudomonadati</taxon>
        <taxon>Pseudomonadota</taxon>
        <taxon>Gammaproteobacteria</taxon>
        <taxon>Oceanospirillales</taxon>
        <taxon>Oceanospirillaceae</taxon>
        <taxon>Neptunomonas</taxon>
    </lineage>
</organism>
<dbReference type="Gene3D" id="3.30.70.1290">
    <property type="entry name" value="Transposase IS200-like"/>
    <property type="match status" value="1"/>
</dbReference>
<name>A0A1I2VUA3_9GAMM</name>
<dbReference type="Proteomes" id="UP000198623">
    <property type="component" value="Unassembled WGS sequence"/>
</dbReference>
<reference evidence="2" key="1">
    <citation type="submission" date="2016-10" db="EMBL/GenBank/DDBJ databases">
        <authorList>
            <person name="Varghese N."/>
            <person name="Submissions S."/>
        </authorList>
    </citation>
    <scope>NUCLEOTIDE SEQUENCE [LARGE SCALE GENOMIC DNA]</scope>
    <source>
        <strain evidence="2">CGMCC 1.10971</strain>
    </source>
</reference>
<evidence type="ECO:0008006" key="3">
    <source>
        <dbReference type="Google" id="ProtNLM"/>
    </source>
</evidence>
<dbReference type="InterPro" id="IPR036515">
    <property type="entry name" value="Transposase_17_sf"/>
</dbReference>
<protein>
    <recommendedName>
        <fullName evidence="3">Transposase</fullName>
    </recommendedName>
</protein>
<sequence>MRQRYIELNPDRAGIVETPNDYSWSSYQANGQGKPIKMWTPHQVYQALGKPLSPLKLIGLFLSGRLRAICLLR</sequence>
<dbReference type="EMBL" id="FOOU01000019">
    <property type="protein sequence ID" value="SFG92019.1"/>
    <property type="molecule type" value="Genomic_DNA"/>
</dbReference>
<dbReference type="GO" id="GO:0004803">
    <property type="term" value="F:transposase activity"/>
    <property type="evidence" value="ECO:0007669"/>
    <property type="project" value="InterPro"/>
</dbReference>